<dbReference type="AlphaFoldDB" id="A0A5S9PN10"/>
<evidence type="ECO:0000259" key="2">
    <source>
        <dbReference type="Pfam" id="PF11887"/>
    </source>
</evidence>
<dbReference type="PANTHER" id="PTHR33371">
    <property type="entry name" value="INTERMEMBRANE PHOSPHOLIPID TRANSPORT SYSTEM BINDING PROTEIN MLAD-RELATED"/>
    <property type="match status" value="1"/>
</dbReference>
<dbReference type="InterPro" id="IPR003399">
    <property type="entry name" value="Mce/MlaD"/>
</dbReference>
<feature type="domain" description="Mce/MlaD" evidence="1">
    <location>
        <begin position="33"/>
        <end position="108"/>
    </location>
</feature>
<evidence type="ECO:0000259" key="1">
    <source>
        <dbReference type="Pfam" id="PF02470"/>
    </source>
</evidence>
<dbReference type="NCBIfam" id="TIGR00996">
    <property type="entry name" value="Mtu_fam_mce"/>
    <property type="match status" value="1"/>
</dbReference>
<reference evidence="3 4" key="1">
    <citation type="submission" date="2019-11" db="EMBL/GenBank/DDBJ databases">
        <authorList>
            <person name="Holert J."/>
        </authorList>
    </citation>
    <scope>NUCLEOTIDE SEQUENCE [LARGE SCALE GENOMIC DNA]</scope>
    <source>
        <strain evidence="3">BC8_1</strain>
    </source>
</reference>
<keyword evidence="4" id="KW-1185">Reference proteome</keyword>
<name>A0A5S9PN10_MYCVN</name>
<sequence length="367" mass="39161">MMLAAAALLAGCSDWQGANTLPLPGLAGQGAGSYTIQAQMPDVDNIQRNSRVRVGDVTVGTVTSIERQGWHALVTMSLDADVQLPANSTVKLGQTSLLGSKHIELTPPRDAAPHGRLHAGSVIRLASSGAYPSTEQTLTALSLLLNGGGIGQIQEITQELSTAFTGREKDLRELITQFDTFVTNLNDQTDDIIAASESLNNLAGQVAAQKPVVDKALETIPEALEVLESERQTFAEALDQFGKFSALAADTSNQTRENLVKELKELAPVLKSLADAGPALTRGVGALTTYPFPMSSLSKWFRGDYANLTAVVDLTLSRLDSALFTGTRFEGELTELEMQWGRTIGQLPSPYTSGNPLIVPYKLDQGP</sequence>
<dbReference type="PANTHER" id="PTHR33371:SF15">
    <property type="entry name" value="LIPOPROTEIN LPRN"/>
    <property type="match status" value="1"/>
</dbReference>
<dbReference type="Pfam" id="PF02470">
    <property type="entry name" value="MlaD"/>
    <property type="match status" value="1"/>
</dbReference>
<proteinExistence type="predicted"/>
<dbReference type="RefSeq" id="WP_234897370.1">
    <property type="nucleotide sequence ID" value="NZ_CACSIP010000010.1"/>
</dbReference>
<dbReference type="EMBL" id="CACSIP010000010">
    <property type="protein sequence ID" value="CAA0105651.1"/>
    <property type="molecule type" value="Genomic_DNA"/>
</dbReference>
<evidence type="ECO:0000313" key="4">
    <source>
        <dbReference type="Proteomes" id="UP000430146"/>
    </source>
</evidence>
<protein>
    <submittedName>
        <fullName evidence="3">Lipoprotein LprN</fullName>
    </submittedName>
</protein>
<organism evidence="3 4">
    <name type="scientific">Mycolicibacterium vanbaalenii</name>
    <name type="common">Mycobacterium vanbaalenii</name>
    <dbReference type="NCBI Taxonomy" id="110539"/>
    <lineage>
        <taxon>Bacteria</taxon>
        <taxon>Bacillati</taxon>
        <taxon>Actinomycetota</taxon>
        <taxon>Actinomycetes</taxon>
        <taxon>Mycobacteriales</taxon>
        <taxon>Mycobacteriaceae</taxon>
        <taxon>Mycolicibacterium</taxon>
    </lineage>
</organism>
<dbReference type="InterPro" id="IPR024516">
    <property type="entry name" value="Mce_C"/>
</dbReference>
<dbReference type="InterPro" id="IPR005693">
    <property type="entry name" value="Mce"/>
</dbReference>
<dbReference type="GO" id="GO:0005576">
    <property type="term" value="C:extracellular region"/>
    <property type="evidence" value="ECO:0007669"/>
    <property type="project" value="TreeGrafter"/>
</dbReference>
<feature type="domain" description="Mammalian cell entry C-terminal" evidence="2">
    <location>
        <begin position="116"/>
        <end position="281"/>
    </location>
</feature>
<dbReference type="InterPro" id="IPR052336">
    <property type="entry name" value="MlaD_Phospholipid_Transporter"/>
</dbReference>
<dbReference type="Proteomes" id="UP000430146">
    <property type="component" value="Unassembled WGS sequence"/>
</dbReference>
<dbReference type="Pfam" id="PF11887">
    <property type="entry name" value="Mce4_CUP1"/>
    <property type="match status" value="1"/>
</dbReference>
<evidence type="ECO:0000313" key="3">
    <source>
        <dbReference type="EMBL" id="CAA0105651.1"/>
    </source>
</evidence>
<accession>A0A5S9PN10</accession>
<keyword evidence="3" id="KW-0449">Lipoprotein</keyword>
<gene>
    <name evidence="3" type="primary">lprN_15</name>
    <name evidence="3" type="ORF">AELLOGFF_03581</name>
</gene>